<dbReference type="InterPro" id="IPR015943">
    <property type="entry name" value="WD40/YVTN_repeat-like_dom_sf"/>
</dbReference>
<dbReference type="InterPro" id="IPR039462">
    <property type="entry name" value="Nup159/Nup146_N"/>
</dbReference>
<accession>A0A9P8CYU3</accession>
<feature type="region of interest" description="Disordered" evidence="4">
    <location>
        <begin position="737"/>
        <end position="762"/>
    </location>
</feature>
<dbReference type="Pfam" id="PF16755">
    <property type="entry name" value="Beta-prop_NUP159_NUP214"/>
    <property type="match status" value="1"/>
</dbReference>
<feature type="compositionally biased region" description="Gly residues" evidence="4">
    <location>
        <begin position="1968"/>
        <end position="1978"/>
    </location>
</feature>
<feature type="region of interest" description="Disordered" evidence="4">
    <location>
        <begin position="1230"/>
        <end position="1582"/>
    </location>
</feature>
<feature type="compositionally biased region" description="Polar residues" evidence="4">
    <location>
        <begin position="840"/>
        <end position="856"/>
    </location>
</feature>
<feature type="compositionally biased region" description="Basic and acidic residues" evidence="4">
    <location>
        <begin position="1285"/>
        <end position="1310"/>
    </location>
</feature>
<protein>
    <recommendedName>
        <fullName evidence="5">Nucleoporin Nup159/Nup146 N-terminal domain-containing protein</fullName>
    </recommendedName>
</protein>
<feature type="compositionally biased region" description="Low complexity" evidence="4">
    <location>
        <begin position="1565"/>
        <end position="1582"/>
    </location>
</feature>
<dbReference type="EMBL" id="JAIFTL010000084">
    <property type="protein sequence ID" value="KAG9323904.1"/>
    <property type="molecule type" value="Genomic_DNA"/>
</dbReference>
<feature type="compositionally biased region" description="Low complexity" evidence="4">
    <location>
        <begin position="1352"/>
        <end position="1361"/>
    </location>
</feature>
<feature type="compositionally biased region" description="Acidic residues" evidence="4">
    <location>
        <begin position="1099"/>
        <end position="1133"/>
    </location>
</feature>
<name>A0A9P8CYU3_MORAP</name>
<comment type="subcellular location">
    <subcellularLocation>
        <location evidence="1">Nucleus</location>
    </subcellularLocation>
</comment>
<sequence length="1992" mass="206854">MLSFLAENLRQQQNLRYEQLKKAVNLSFTDKPLQKGAADKAQLFALSNTYGYFVAGISDGFVFDKLSNLRDAFEQGAADEDNMFNAATKVVLPENSVRFIRLSADELRVVVALKGGQVLLYSAAGLLGNRKGAKPEATLSLGAEIRDIRPNPSVDRNGLAAVLFEDKTLKMIQMDGNVVASIDKHKYTAISWSAKGKQIMCGTNTGRLCQIDPAGVLKKEHLPDSENEGNAVLTVNWIETAVYMVAYSSPADGSVNVCAISREDPSAPKVTKFIELCFPDQDTPYDAKGYIMSPALKAWGDDNKNVMTVTSYAANDISSIGKTSTGEWAELDLDDTGRPLLPDFDGICVGMGLDLTSTKNLPPREEEGPEVPACPVLYMLNENGRLAGYHIIHVQCLKAAQPYPGMVSSKPIPGDATPASSSKPAGSPAKVATTPTIAPAAPTSSKSLFTAPVASKAAFQTTTQTFGSPSTFSNQPRASPASIPPNPVVNRNPSFQQSKPVASKGSNEMQKILDEKEVPAKISRSKAVDEEPSAPVPKVSTAMDALSRHLEQTYQAMTEELRTLHSHVKETEALVKAREHVFFELDKFRDVIQKRIHTAQNTKSLAESVLTEFVSLRADLIKVTNKKEEIGKLLKARLDPDLHQMVMASELNPAQLSKQEHMKKSFEIVDGRLRELEDYVESLNAKASKMRQGHDADGPTLDSIRRTIRNISGTLLSRQADLDQLSDELNQLAISESHNPTADSGARVIPGASTASTKPRKRFDLSASLSSLPDQRPSTRAKEDVAFLLRGVFTSNKQAQPLLTDLGKSTQDKALSVLPRVEATDFVPATEPRRLETKKQLSAATPAQTEASTIGSATGFAPPPASFAISTPTATPLAPTQQTAQMSSFGSSPAPPSFSAPQPMLSFVKPTASPASTIGSPFFSSSASTAPAQQAFGTSSVNKQAGFTGFNVSAPTSTPAPTATAAPSWGAPQPAGEAPKAFTGFQLPKATAPALAASTQPSLVTPPSTEQPSKWNEAEDARNGVEDEDNDRFEQEEEEEKEYQEEYANEEEGDADDAEYDQNYAGKGRYEHDGQTYDLGEGSETDTWGSEADQRDYDDVGGEYEEEDGQEEEEEEHEEPEGDEQATEADEFNDQSAAAIKDEPKTTSKSAWAAPGFSFPATGPKGAEPSSTMASSESSKPAFSFFTAASKNAKEPEAASKTQSAFGTSSSSNTFGSTASFAFGVPSVAASSTSPFASKSLFGASKGQDASKSSDSVVKAASPSAFATVTRAQAQQEHDSDEDDRSSVEGEHNSDAEDEQGRFEDRHDGSSEDEQEEADDGGDDSDKESALTAIQVGRSGATSQRSDDNRRSSTSSRESFSLVEKTSQLEESDLDLSKAGLGSRPRDVTSLSSSFGTVAADSASETLASDMKAAVKVVDAPFVKPQRRRKESRDSLDSNTTDEEDNAASDNDDSPVQRGRDTMPAPLSGFGSLNTKAATAGFFEAPFVKPPRRRKESRDSMDSNTTAEEDSAGSDKDDSPAPRLRDTTPGPLSGFGSLETKDNAGALDSFSLSLGGGDQGEKPKSITSAWGSTSTSSSWANVSQTSAPTVGWRSTAGFGVSDAVTAAVPTSGAATTSAFTSQPSTLTSAPTSWASGGSAFGQTSTLGSGFGQTSTPGTSFGHTSTPGTGFGQTSAPGSGFGQTSAPGTGFGQTSTPATGFGQTSTPGSGFGQTSTLGTGFGQTSTPGTGFGQTSTSGAGFGQTSTLASGFGQTSTASSGFGQTSSLGGGGTAFGQTPGGGSAFGQTSSLGGGTAFGQTAQLGGSAFGQTAFGQPSQISGGFGKPQASAFASAATQSNFSNFASSNTNAFAALAQSGTNVLDQSASQGGGFGDSGSGGNAFGTGGGFGGDSTSSVFGTGGGFGGSNTTTSGFGGGSAFGGSSTSGPGGFGTGGGFGAAQGGMGSGQSVFGSANQQQSGGFGQPAQQQQGGFGAGAGAGFGNVDPSKPSFSGFR</sequence>
<organism evidence="6 7">
    <name type="scientific">Mortierella alpina</name>
    <name type="common">Oleaginous fungus</name>
    <name type="synonym">Mortierella renispora</name>
    <dbReference type="NCBI Taxonomy" id="64518"/>
    <lineage>
        <taxon>Eukaryota</taxon>
        <taxon>Fungi</taxon>
        <taxon>Fungi incertae sedis</taxon>
        <taxon>Mucoromycota</taxon>
        <taxon>Mortierellomycotina</taxon>
        <taxon>Mortierellomycetes</taxon>
        <taxon>Mortierellales</taxon>
        <taxon>Mortierellaceae</taxon>
        <taxon>Mortierella</taxon>
    </lineage>
</organism>
<reference evidence="6" key="1">
    <citation type="submission" date="2021-07" db="EMBL/GenBank/DDBJ databases">
        <title>Draft genome of Mortierella alpina, strain LL118, isolated from an aspen leaf litter sample.</title>
        <authorList>
            <person name="Yang S."/>
            <person name="Vinatzer B.A."/>
        </authorList>
    </citation>
    <scope>NUCLEOTIDE SEQUENCE</scope>
    <source>
        <strain evidence="6">LL118</strain>
    </source>
</reference>
<evidence type="ECO:0000256" key="4">
    <source>
        <dbReference type="SAM" id="MobiDB-lite"/>
    </source>
</evidence>
<evidence type="ECO:0000256" key="3">
    <source>
        <dbReference type="ARBA" id="ARBA00023242"/>
    </source>
</evidence>
<feature type="compositionally biased region" description="Polar residues" evidence="4">
    <location>
        <begin position="997"/>
        <end position="1014"/>
    </location>
</feature>
<feature type="compositionally biased region" description="Basic and acidic residues" evidence="4">
    <location>
        <begin position="1016"/>
        <end position="1025"/>
    </location>
</feature>
<evidence type="ECO:0000256" key="2">
    <source>
        <dbReference type="ARBA" id="ARBA00022448"/>
    </source>
</evidence>
<feature type="compositionally biased region" description="Acidic residues" evidence="4">
    <location>
        <begin position="1311"/>
        <end position="1326"/>
    </location>
</feature>
<keyword evidence="2" id="KW-0813">Transport</keyword>
<dbReference type="GO" id="GO:0005634">
    <property type="term" value="C:nucleus"/>
    <property type="evidence" value="ECO:0007669"/>
    <property type="project" value="UniProtKB-SubCell"/>
</dbReference>
<feature type="compositionally biased region" description="Polar residues" evidence="4">
    <location>
        <begin position="1630"/>
        <end position="1756"/>
    </location>
</feature>
<feature type="compositionally biased region" description="Low complexity" evidence="4">
    <location>
        <begin position="1170"/>
        <end position="1179"/>
    </location>
</feature>
<feature type="compositionally biased region" description="Gly residues" evidence="4">
    <location>
        <begin position="1766"/>
        <end position="1782"/>
    </location>
</feature>
<proteinExistence type="predicted"/>
<dbReference type="Gene3D" id="2.130.10.10">
    <property type="entry name" value="YVTN repeat-like/Quinoprotein amine dehydrogenase"/>
    <property type="match status" value="1"/>
</dbReference>
<feature type="compositionally biased region" description="Polar residues" evidence="4">
    <location>
        <begin position="465"/>
        <end position="477"/>
    </location>
</feature>
<feature type="compositionally biased region" description="Low complexity" evidence="4">
    <location>
        <begin position="416"/>
        <end position="443"/>
    </location>
</feature>
<evidence type="ECO:0000313" key="7">
    <source>
        <dbReference type="Proteomes" id="UP000717515"/>
    </source>
</evidence>
<feature type="domain" description="Nucleoporin Nup159/Nup146 N-terminal" evidence="5">
    <location>
        <begin position="40"/>
        <end position="386"/>
    </location>
</feature>
<feature type="compositionally biased region" description="Low complexity" evidence="4">
    <location>
        <begin position="953"/>
        <end position="968"/>
    </location>
</feature>
<feature type="compositionally biased region" description="Gly residues" evidence="4">
    <location>
        <begin position="1924"/>
        <end position="1943"/>
    </location>
</feature>
<feature type="region of interest" description="Disordered" evidence="4">
    <location>
        <begin position="465"/>
        <end position="487"/>
    </location>
</feature>
<evidence type="ECO:0000256" key="1">
    <source>
        <dbReference type="ARBA" id="ARBA00004123"/>
    </source>
</evidence>
<feature type="region of interest" description="Disordered" evidence="4">
    <location>
        <begin position="1630"/>
        <end position="1787"/>
    </location>
</feature>
<feature type="compositionally biased region" description="Low complexity" evidence="4">
    <location>
        <begin position="1250"/>
        <end position="1265"/>
    </location>
</feature>
<feature type="region of interest" description="Disordered" evidence="4">
    <location>
        <begin position="828"/>
        <end position="905"/>
    </location>
</feature>
<feature type="region of interest" description="Disordered" evidence="4">
    <location>
        <begin position="944"/>
        <end position="1213"/>
    </location>
</feature>
<dbReference type="Proteomes" id="UP000717515">
    <property type="component" value="Unassembled WGS sequence"/>
</dbReference>
<gene>
    <name evidence="6" type="ORF">KVV02_006270</name>
</gene>
<comment type="caution">
    <text evidence="6">The sequence shown here is derived from an EMBL/GenBank/DDBJ whole genome shotgun (WGS) entry which is preliminary data.</text>
</comment>
<feature type="region of interest" description="Disordered" evidence="4">
    <location>
        <begin position="1916"/>
        <end position="1992"/>
    </location>
</feature>
<evidence type="ECO:0000313" key="6">
    <source>
        <dbReference type="EMBL" id="KAG9323904.1"/>
    </source>
</evidence>
<feature type="compositionally biased region" description="Acidic residues" evidence="4">
    <location>
        <begin position="1440"/>
        <end position="1453"/>
    </location>
</feature>
<feature type="compositionally biased region" description="Low complexity" evidence="4">
    <location>
        <begin position="1204"/>
        <end position="1213"/>
    </location>
</feature>
<feature type="compositionally biased region" description="Low complexity" evidence="4">
    <location>
        <begin position="871"/>
        <end position="892"/>
    </location>
</feature>
<evidence type="ECO:0000259" key="5">
    <source>
        <dbReference type="Pfam" id="PF16755"/>
    </source>
</evidence>
<feature type="compositionally biased region" description="Acidic residues" evidence="4">
    <location>
        <begin position="1026"/>
        <end position="1060"/>
    </location>
</feature>
<feature type="compositionally biased region" description="Basic and acidic residues" evidence="4">
    <location>
        <begin position="1513"/>
        <end position="1526"/>
    </location>
</feature>
<feature type="region of interest" description="Disordered" evidence="4">
    <location>
        <begin position="408"/>
        <end position="443"/>
    </location>
</feature>
<dbReference type="SUPFAM" id="SSF117289">
    <property type="entry name" value="Nucleoporin domain"/>
    <property type="match status" value="1"/>
</dbReference>
<feature type="compositionally biased region" description="Low complexity" evidence="4">
    <location>
        <begin position="1953"/>
        <end position="1967"/>
    </location>
</feature>
<keyword evidence="3" id="KW-0539">Nucleus</keyword>